<feature type="domain" description="MmgE/PrpD C-terminal" evidence="3">
    <location>
        <begin position="327"/>
        <end position="492"/>
    </location>
</feature>
<name>A0ABT1XPB8_9SPHN</name>
<evidence type="ECO:0000313" key="4">
    <source>
        <dbReference type="EMBL" id="MCR2833511.1"/>
    </source>
</evidence>
<dbReference type="Pfam" id="PF03972">
    <property type="entry name" value="MmgE_PrpD_N"/>
    <property type="match status" value="1"/>
</dbReference>
<dbReference type="Gene3D" id="1.10.4100.10">
    <property type="entry name" value="2-methylcitrate dehydratase PrpD"/>
    <property type="match status" value="1"/>
</dbReference>
<keyword evidence="5" id="KW-1185">Reference proteome</keyword>
<evidence type="ECO:0000313" key="5">
    <source>
        <dbReference type="Proteomes" id="UP001206067"/>
    </source>
</evidence>
<dbReference type="InterPro" id="IPR042188">
    <property type="entry name" value="MmgE/PrpD_sf_2"/>
</dbReference>
<evidence type="ECO:0000259" key="2">
    <source>
        <dbReference type="Pfam" id="PF03972"/>
    </source>
</evidence>
<gene>
    <name evidence="4" type="ORF">NSO95_06110</name>
</gene>
<dbReference type="PANTHER" id="PTHR16943:SF8">
    <property type="entry name" value="2-METHYLCITRATE DEHYDRATASE"/>
    <property type="match status" value="1"/>
</dbReference>
<evidence type="ECO:0000256" key="1">
    <source>
        <dbReference type="ARBA" id="ARBA00006174"/>
    </source>
</evidence>
<comment type="similarity">
    <text evidence="1">Belongs to the PrpD family.</text>
</comment>
<dbReference type="Proteomes" id="UP001206067">
    <property type="component" value="Unassembled WGS sequence"/>
</dbReference>
<proteinExistence type="inferred from homology"/>
<dbReference type="InterPro" id="IPR045336">
    <property type="entry name" value="MmgE_PrpD_N"/>
</dbReference>
<dbReference type="Pfam" id="PF19305">
    <property type="entry name" value="MmgE_PrpD_C"/>
    <property type="match status" value="1"/>
</dbReference>
<dbReference type="PANTHER" id="PTHR16943">
    <property type="entry name" value="2-METHYLCITRATE DEHYDRATASE-RELATED"/>
    <property type="match status" value="1"/>
</dbReference>
<dbReference type="InterPro" id="IPR005656">
    <property type="entry name" value="MmgE_PrpD"/>
</dbReference>
<feature type="domain" description="MmgE/PrpD N-terminal" evidence="2">
    <location>
        <begin position="61"/>
        <end position="296"/>
    </location>
</feature>
<reference evidence="4 5" key="1">
    <citation type="submission" date="2022-08" db="EMBL/GenBank/DDBJ databases">
        <title>Polyphasic taxonomy analysis of Qipengyuania sp.RS5-5.</title>
        <authorList>
            <person name="Xamxidin M."/>
            <person name="Wu M."/>
        </authorList>
    </citation>
    <scope>NUCLEOTIDE SEQUENCE [LARGE SCALE GENOMIC DNA]</scope>
    <source>
        <strain evidence="4 5">RS5-5</strain>
    </source>
</reference>
<organism evidence="4 5">
    <name type="scientific">Parerythrobacter lacustris</name>
    <dbReference type="NCBI Taxonomy" id="2969984"/>
    <lineage>
        <taxon>Bacteria</taxon>
        <taxon>Pseudomonadati</taxon>
        <taxon>Pseudomonadota</taxon>
        <taxon>Alphaproteobacteria</taxon>
        <taxon>Sphingomonadales</taxon>
        <taxon>Erythrobacteraceae</taxon>
        <taxon>Parerythrobacter</taxon>
    </lineage>
</organism>
<dbReference type="InterPro" id="IPR006311">
    <property type="entry name" value="TAT_signal"/>
</dbReference>
<comment type="caution">
    <text evidence="4">The sequence shown here is derived from an EMBL/GenBank/DDBJ whole genome shotgun (WGS) entry which is preliminary data.</text>
</comment>
<evidence type="ECO:0000259" key="3">
    <source>
        <dbReference type="Pfam" id="PF19305"/>
    </source>
</evidence>
<accession>A0ABT1XPB8</accession>
<dbReference type="EMBL" id="JANKHH010000003">
    <property type="protein sequence ID" value="MCR2833511.1"/>
    <property type="molecule type" value="Genomic_DNA"/>
</dbReference>
<protein>
    <submittedName>
        <fullName evidence="4">MmgE/PrpD family protein</fullName>
    </submittedName>
</protein>
<dbReference type="PROSITE" id="PS51318">
    <property type="entry name" value="TAT"/>
    <property type="match status" value="1"/>
</dbReference>
<dbReference type="RefSeq" id="WP_257595277.1">
    <property type="nucleotide sequence ID" value="NZ_JANKHH010000003.1"/>
</dbReference>
<dbReference type="SUPFAM" id="SSF103378">
    <property type="entry name" value="2-methylcitrate dehydratase PrpD"/>
    <property type="match status" value="1"/>
</dbReference>
<dbReference type="Gene3D" id="3.30.1330.120">
    <property type="entry name" value="2-methylcitrate dehydratase PrpD"/>
    <property type="match status" value="1"/>
</dbReference>
<dbReference type="InterPro" id="IPR036148">
    <property type="entry name" value="MmgE/PrpD_sf"/>
</dbReference>
<dbReference type="InterPro" id="IPR042183">
    <property type="entry name" value="MmgE/PrpD_sf_1"/>
</dbReference>
<sequence length="510" mass="54173">MPDVDGFSRRAMLSGSATLVAGAAIATGSTAIAQRDTGNGNANGESAAEPGAEWHPVMPALTKYIASATSHRVPGDIRERARLHILDTLASIIACQSLEAARLGRQYAVAMGGAGESPILASQQTATAIDAVFASAMTAHAAEINDFIPSAYVQPGPAIVSAAMETARSQRRSGSDLIGAIIVGYEIAGRLPKAIGTRNLYMAGLANHGVAPTFGTAAAVAPLLGLESNQVNHMLAYCAQMASGSWQWLLDVRHIEKAFVFAGMGARNGMQAAHMARLGFTGVPDSFDNENGWFRWRAFQGEGKNHASLVEGLNERWELSLAAMKRYPVGGPTQPAVRALLDLRQTVRPDQVESILVAMPGEAATFERANMPALNIPYLAAIIMLDGRLDFVDAQSLDRQANDTNAAAFARRVTVVRDAAQEMGEGEDRTESARVTIVLKNGTSKERYVPYVPGFPTHPLSKSEVEEKARELVVPVLGAEKASRLIALCDSLDAAANIDPLVDLMRFGDG</sequence>
<dbReference type="InterPro" id="IPR045337">
    <property type="entry name" value="MmgE_PrpD_C"/>
</dbReference>